<dbReference type="Proteomes" id="UP000824190">
    <property type="component" value="Unassembled WGS sequence"/>
</dbReference>
<feature type="transmembrane region" description="Helical" evidence="8">
    <location>
        <begin position="154"/>
        <end position="177"/>
    </location>
</feature>
<evidence type="ECO:0000313" key="10">
    <source>
        <dbReference type="EMBL" id="HIW91040.1"/>
    </source>
</evidence>
<evidence type="ECO:0000256" key="6">
    <source>
        <dbReference type="ARBA" id="ARBA00023136"/>
    </source>
</evidence>
<feature type="transmembrane region" description="Helical" evidence="8">
    <location>
        <begin position="21"/>
        <end position="39"/>
    </location>
</feature>
<organism evidence="10 11">
    <name type="scientific">Candidatus Corynebacterium avicola</name>
    <dbReference type="NCBI Taxonomy" id="2838527"/>
    <lineage>
        <taxon>Bacteria</taxon>
        <taxon>Bacillati</taxon>
        <taxon>Actinomycetota</taxon>
        <taxon>Actinomycetes</taxon>
        <taxon>Mycobacteriales</taxon>
        <taxon>Corynebacteriaceae</taxon>
        <taxon>Corynebacterium</taxon>
    </lineage>
</organism>
<dbReference type="GO" id="GO:0005886">
    <property type="term" value="C:plasma membrane"/>
    <property type="evidence" value="ECO:0007669"/>
    <property type="project" value="UniProtKB-SubCell"/>
</dbReference>
<dbReference type="Pfam" id="PF01757">
    <property type="entry name" value="Acyl_transf_3"/>
    <property type="match status" value="1"/>
</dbReference>
<feature type="transmembrane region" description="Helical" evidence="8">
    <location>
        <begin position="124"/>
        <end position="147"/>
    </location>
</feature>
<dbReference type="GO" id="GO:0009246">
    <property type="term" value="P:enterobacterial common antigen biosynthetic process"/>
    <property type="evidence" value="ECO:0007669"/>
    <property type="project" value="TreeGrafter"/>
</dbReference>
<dbReference type="PANTHER" id="PTHR40074">
    <property type="entry name" value="O-ACETYLTRANSFERASE WECH"/>
    <property type="match status" value="1"/>
</dbReference>
<evidence type="ECO:0000259" key="9">
    <source>
        <dbReference type="Pfam" id="PF01757"/>
    </source>
</evidence>
<dbReference type="InterPro" id="IPR002656">
    <property type="entry name" value="Acyl_transf_3_dom"/>
</dbReference>
<evidence type="ECO:0000256" key="1">
    <source>
        <dbReference type="ARBA" id="ARBA00004651"/>
    </source>
</evidence>
<evidence type="ECO:0000256" key="8">
    <source>
        <dbReference type="SAM" id="Phobius"/>
    </source>
</evidence>
<reference evidence="10" key="2">
    <citation type="submission" date="2021-04" db="EMBL/GenBank/DDBJ databases">
        <authorList>
            <person name="Gilroy R."/>
        </authorList>
    </citation>
    <scope>NUCLEOTIDE SEQUENCE</scope>
    <source>
        <strain evidence="10">CHK32-1732</strain>
    </source>
</reference>
<evidence type="ECO:0000313" key="11">
    <source>
        <dbReference type="Proteomes" id="UP000824190"/>
    </source>
</evidence>
<gene>
    <name evidence="10" type="ORF">H9870_05185</name>
</gene>
<dbReference type="EMBL" id="DXGC01000049">
    <property type="protein sequence ID" value="HIW91040.1"/>
    <property type="molecule type" value="Genomic_DNA"/>
</dbReference>
<keyword evidence="6 8" id="KW-0472">Membrane</keyword>
<comment type="caution">
    <text evidence="10">The sequence shown here is derived from an EMBL/GenBank/DDBJ whole genome shotgun (WGS) entry which is preliminary data.</text>
</comment>
<feature type="region of interest" description="Disordered" evidence="7">
    <location>
        <begin position="355"/>
        <end position="374"/>
    </location>
</feature>
<protein>
    <submittedName>
        <fullName evidence="10">Acyltransferase family protein</fullName>
    </submittedName>
</protein>
<feature type="transmembrane region" description="Helical" evidence="8">
    <location>
        <begin position="270"/>
        <end position="289"/>
    </location>
</feature>
<dbReference type="GO" id="GO:0016413">
    <property type="term" value="F:O-acetyltransferase activity"/>
    <property type="evidence" value="ECO:0007669"/>
    <property type="project" value="TreeGrafter"/>
</dbReference>
<sequence length="374" mass="41262">MTSPASPTRPPTATARPRLTWIDTVKGLAILLVVLYHAVELAGAKDWAGDQLSMLTDALITVRMPLFFAMSGYFLLRRIDRPWNWWMRNRIGPFLWLFVLWTVVWLLAFEVIPWQRNDGGIADVLLLFVDPSLGPWYIYALAIYFVAVKLMRPLPVWLQFLIGAVVSLPVACGFVHVESWVWESLLTHFIAFQIGALGSQVLARIATNATVPRMLLVGAVWGAATGGLFLVGLGLDNVLRIPVTALGMTMGVLVAAVLDRYASWLRLWWFGRNTLPIYLLHVPVIGLIYSLDLGLPSSPLVAIGVPLLTTVLAVIMSLAIWRALRVIPGVFTAPWTGEGANTRNVPVSAPVAAAAPVTPERPEPTTARHRKARR</sequence>
<feature type="transmembrane region" description="Helical" evidence="8">
    <location>
        <begin position="59"/>
        <end position="79"/>
    </location>
</feature>
<feature type="transmembrane region" description="Helical" evidence="8">
    <location>
        <begin position="214"/>
        <end position="235"/>
    </location>
</feature>
<evidence type="ECO:0000256" key="5">
    <source>
        <dbReference type="ARBA" id="ARBA00022989"/>
    </source>
</evidence>
<comment type="similarity">
    <text evidence="2">Belongs to the acyltransferase 3 family.</text>
</comment>
<accession>A0A9D1RP71</accession>
<feature type="transmembrane region" description="Helical" evidence="8">
    <location>
        <begin position="189"/>
        <end position="207"/>
    </location>
</feature>
<dbReference type="AlphaFoldDB" id="A0A9D1RP71"/>
<keyword evidence="10" id="KW-0808">Transferase</keyword>
<keyword evidence="5 8" id="KW-1133">Transmembrane helix</keyword>
<proteinExistence type="inferred from homology"/>
<keyword evidence="3" id="KW-1003">Cell membrane</keyword>
<evidence type="ECO:0000256" key="3">
    <source>
        <dbReference type="ARBA" id="ARBA00022475"/>
    </source>
</evidence>
<reference evidence="10" key="1">
    <citation type="journal article" date="2021" name="PeerJ">
        <title>Extensive microbial diversity within the chicken gut microbiome revealed by metagenomics and culture.</title>
        <authorList>
            <person name="Gilroy R."/>
            <person name="Ravi A."/>
            <person name="Getino M."/>
            <person name="Pursley I."/>
            <person name="Horton D.L."/>
            <person name="Alikhan N.F."/>
            <person name="Baker D."/>
            <person name="Gharbi K."/>
            <person name="Hall N."/>
            <person name="Watson M."/>
            <person name="Adriaenssens E.M."/>
            <person name="Foster-Nyarko E."/>
            <person name="Jarju S."/>
            <person name="Secka A."/>
            <person name="Antonio M."/>
            <person name="Oren A."/>
            <person name="Chaudhuri R.R."/>
            <person name="La Ragione R."/>
            <person name="Hildebrand F."/>
            <person name="Pallen M.J."/>
        </authorList>
    </citation>
    <scope>NUCLEOTIDE SEQUENCE</scope>
    <source>
        <strain evidence="10">CHK32-1732</strain>
    </source>
</reference>
<comment type="subcellular location">
    <subcellularLocation>
        <location evidence="1">Cell membrane</location>
        <topology evidence="1">Multi-pass membrane protein</topology>
    </subcellularLocation>
</comment>
<feature type="transmembrane region" description="Helical" evidence="8">
    <location>
        <begin position="301"/>
        <end position="321"/>
    </location>
</feature>
<feature type="transmembrane region" description="Helical" evidence="8">
    <location>
        <begin position="91"/>
        <end position="112"/>
    </location>
</feature>
<dbReference type="PANTHER" id="PTHR40074:SF4">
    <property type="entry name" value="INNER MEMBRANE PROTEIN YCFT"/>
    <property type="match status" value="1"/>
</dbReference>
<evidence type="ECO:0000256" key="2">
    <source>
        <dbReference type="ARBA" id="ARBA00007400"/>
    </source>
</evidence>
<evidence type="ECO:0000256" key="4">
    <source>
        <dbReference type="ARBA" id="ARBA00022692"/>
    </source>
</evidence>
<keyword evidence="4 8" id="KW-0812">Transmembrane</keyword>
<name>A0A9D1RP71_9CORY</name>
<evidence type="ECO:0000256" key="7">
    <source>
        <dbReference type="SAM" id="MobiDB-lite"/>
    </source>
</evidence>
<feature type="transmembrane region" description="Helical" evidence="8">
    <location>
        <begin position="241"/>
        <end position="258"/>
    </location>
</feature>
<keyword evidence="10" id="KW-0012">Acyltransferase</keyword>
<feature type="domain" description="Acyltransferase 3" evidence="9">
    <location>
        <begin position="20"/>
        <end position="317"/>
    </location>
</feature>